<evidence type="ECO:0000313" key="2">
    <source>
        <dbReference type="Proteomes" id="UP000004277"/>
    </source>
</evidence>
<evidence type="ECO:0000313" key="1">
    <source>
        <dbReference type="EMBL" id="TMS58344.1"/>
    </source>
</evidence>
<keyword evidence="1" id="KW-0648">Protein biosynthesis</keyword>
<organism evidence="1 2">
    <name type="scientific">Imbroritus primus</name>
    <dbReference type="NCBI Taxonomy" id="3058603"/>
    <lineage>
        <taxon>Bacteria</taxon>
        <taxon>Pseudomonadati</taxon>
        <taxon>Pseudomonadota</taxon>
        <taxon>Betaproteobacteria</taxon>
        <taxon>Burkholderiales</taxon>
        <taxon>Burkholderiaceae</taxon>
        <taxon>Imbroritus</taxon>
    </lineage>
</organism>
<name>A0ACD3SQC0_9BURK</name>
<keyword evidence="2" id="KW-1185">Reference proteome</keyword>
<dbReference type="EMBL" id="AKCV02000015">
    <property type="protein sequence ID" value="TMS58344.1"/>
    <property type="molecule type" value="Genomic_DNA"/>
</dbReference>
<reference evidence="1" key="1">
    <citation type="submission" date="2019-05" db="EMBL/GenBank/DDBJ databases">
        <title>Revised genome assembly of Burkholderiaceae (previously Ralstonia) sp. PBA.</title>
        <authorList>
            <person name="Gan H.M."/>
        </authorList>
    </citation>
    <scope>NUCLEOTIDE SEQUENCE</scope>
    <source>
        <strain evidence="1">PBA</strain>
    </source>
</reference>
<protein>
    <submittedName>
        <fullName evidence="1">Elongation factor P maturation arginine rhamnosyltransferase EarP</fullName>
    </submittedName>
</protein>
<dbReference type="Proteomes" id="UP000004277">
    <property type="component" value="Unassembled WGS sequence"/>
</dbReference>
<keyword evidence="1" id="KW-0251">Elongation factor</keyword>
<accession>A0ACD3SQC0</accession>
<sequence>MHSSLTCDLFCTVVDNYGDIGVCWRLARQLVQEHGCIVRLWVDDLTAFHRLCPEIDVQVQHQRVAGVDILHWDHDAVTLPAQWTPGEMVIEAFACDLPPGVLDAMSRQPRPPVWLNLEYLSAEPWVREHHALASPHPRLPLVRHFFFPGFEPGTGGLIHETGLEQQQQAFGTGTAGRQRLWHQLGIAPPPADACLVSLFAYANRALPSLLEQWRIAPQPVVCLVPEGLAATQIGQLCGAPEPTIQPASGAAGAPAGWRRGNLTILPIPFVRQERYDELLWACDVNFVRGEDSFVRAQWARKPFVWQIYPQAEEAHLEKLDAFLTRYLALLPAREANVVRNTWHAWNDPVHHPALDWAAFYATLATQRAAAAAWAARLLALGDLAANLVAFCENRLK</sequence>
<gene>
    <name evidence="1" type="primary">earP</name>
    <name evidence="1" type="ORF">MW7_006235</name>
</gene>
<comment type="caution">
    <text evidence="1">The sequence shown here is derived from an EMBL/GenBank/DDBJ whole genome shotgun (WGS) entry which is preliminary data.</text>
</comment>
<proteinExistence type="predicted"/>